<keyword evidence="5" id="KW-1185">Reference proteome</keyword>
<evidence type="ECO:0000313" key="4">
    <source>
        <dbReference type="EMBL" id="RSL29311.1"/>
    </source>
</evidence>
<protein>
    <submittedName>
        <fullName evidence="4">Helix-turn-helix domain-containing protein</fullName>
    </submittedName>
</protein>
<feature type="transmembrane region" description="Helical" evidence="2">
    <location>
        <begin position="85"/>
        <end position="102"/>
    </location>
</feature>
<keyword evidence="2" id="KW-0472">Membrane</keyword>
<keyword evidence="2" id="KW-0812">Transmembrane</keyword>
<dbReference type="Pfam" id="PF01381">
    <property type="entry name" value="HTH_3"/>
    <property type="match status" value="1"/>
</dbReference>
<sequence>MFGNKLKKEREKREWSQEYLAEKIHVSRQSISKWETGKNYPSIEVIIDLSDLFGITIDKLLRSDEKLKEKVVQDSKQKLSWQSHFLFGIGVLIGVVIVSTIKNDGINWISAGEVVGITALLFLTYLFIRKGIREVEQRK</sequence>
<evidence type="ECO:0000256" key="1">
    <source>
        <dbReference type="ARBA" id="ARBA00023125"/>
    </source>
</evidence>
<dbReference type="PANTHER" id="PTHR46558:SF15">
    <property type="entry name" value="HELIX-TURN-HELIX DOMAIN PROTEIN"/>
    <property type="match status" value="1"/>
</dbReference>
<gene>
    <name evidence="4" type="ORF">D7Z54_31920</name>
</gene>
<dbReference type="AlphaFoldDB" id="A0A3R9WM58"/>
<dbReference type="Gene3D" id="1.10.260.40">
    <property type="entry name" value="lambda repressor-like DNA-binding domains"/>
    <property type="match status" value="1"/>
</dbReference>
<keyword evidence="2" id="KW-1133">Transmembrane helix</keyword>
<keyword evidence="1" id="KW-0238">DNA-binding</keyword>
<evidence type="ECO:0000256" key="2">
    <source>
        <dbReference type="SAM" id="Phobius"/>
    </source>
</evidence>
<dbReference type="SUPFAM" id="SSF47413">
    <property type="entry name" value="lambda repressor-like DNA-binding domains"/>
    <property type="match status" value="1"/>
</dbReference>
<dbReference type="RefSeq" id="WP_125562775.1">
    <property type="nucleotide sequence ID" value="NZ_RBVX01000076.1"/>
</dbReference>
<dbReference type="InterPro" id="IPR001387">
    <property type="entry name" value="Cro/C1-type_HTH"/>
</dbReference>
<dbReference type="SMART" id="SM00530">
    <property type="entry name" value="HTH_XRE"/>
    <property type="match status" value="1"/>
</dbReference>
<organism evidence="4 5">
    <name type="scientific">Salibacterium salarium</name>
    <dbReference type="NCBI Taxonomy" id="284579"/>
    <lineage>
        <taxon>Bacteria</taxon>
        <taxon>Bacillati</taxon>
        <taxon>Bacillota</taxon>
        <taxon>Bacilli</taxon>
        <taxon>Bacillales</taxon>
        <taxon>Bacillaceae</taxon>
    </lineage>
</organism>
<evidence type="ECO:0000259" key="3">
    <source>
        <dbReference type="PROSITE" id="PS50943"/>
    </source>
</evidence>
<comment type="caution">
    <text evidence="4">The sequence shown here is derived from an EMBL/GenBank/DDBJ whole genome shotgun (WGS) entry which is preliminary data.</text>
</comment>
<dbReference type="Proteomes" id="UP000275076">
    <property type="component" value="Unassembled WGS sequence"/>
</dbReference>
<feature type="transmembrane region" description="Helical" evidence="2">
    <location>
        <begin position="108"/>
        <end position="128"/>
    </location>
</feature>
<dbReference type="PANTHER" id="PTHR46558">
    <property type="entry name" value="TRACRIPTIONAL REGULATORY PROTEIN-RELATED-RELATED"/>
    <property type="match status" value="1"/>
</dbReference>
<dbReference type="InterPro" id="IPR010982">
    <property type="entry name" value="Lambda_DNA-bd_dom_sf"/>
</dbReference>
<feature type="domain" description="HTH cro/C1-type" evidence="3">
    <location>
        <begin position="6"/>
        <end position="60"/>
    </location>
</feature>
<reference evidence="4 5" key="1">
    <citation type="submission" date="2018-10" db="EMBL/GenBank/DDBJ databases">
        <title>Draft genome sequence of Bacillus salarius IM0101, isolated from a hypersaline soil in Inner Mongolia, China.</title>
        <authorList>
            <person name="Yamprayoonswat W."/>
            <person name="Boonvisut S."/>
            <person name="Jumpathong W."/>
            <person name="Sittihan S."/>
            <person name="Ruangsuj P."/>
            <person name="Wanthongcharoen S."/>
            <person name="Thongpramul N."/>
            <person name="Pimmason S."/>
            <person name="Yu B."/>
            <person name="Yasawong M."/>
        </authorList>
    </citation>
    <scope>NUCLEOTIDE SEQUENCE [LARGE SCALE GENOMIC DNA]</scope>
    <source>
        <strain evidence="4 5">IM0101</strain>
    </source>
</reference>
<dbReference type="GO" id="GO:0003677">
    <property type="term" value="F:DNA binding"/>
    <property type="evidence" value="ECO:0007669"/>
    <property type="project" value="UniProtKB-KW"/>
</dbReference>
<accession>A0A3R9WM58</accession>
<evidence type="ECO:0000313" key="5">
    <source>
        <dbReference type="Proteomes" id="UP000275076"/>
    </source>
</evidence>
<dbReference type="EMBL" id="RBVX01000076">
    <property type="protein sequence ID" value="RSL29311.1"/>
    <property type="molecule type" value="Genomic_DNA"/>
</dbReference>
<dbReference type="PROSITE" id="PS50943">
    <property type="entry name" value="HTH_CROC1"/>
    <property type="match status" value="1"/>
</dbReference>
<name>A0A3R9WM58_9BACI</name>
<dbReference type="CDD" id="cd00093">
    <property type="entry name" value="HTH_XRE"/>
    <property type="match status" value="1"/>
</dbReference>
<proteinExistence type="predicted"/>
<dbReference type="OrthoDB" id="9812495at2"/>